<dbReference type="Proteomes" id="UP000219338">
    <property type="component" value="Unassembled WGS sequence"/>
</dbReference>
<organism evidence="2 3">
    <name type="scientific">Armillaria ostoyae</name>
    <name type="common">Armillaria root rot fungus</name>
    <dbReference type="NCBI Taxonomy" id="47428"/>
    <lineage>
        <taxon>Eukaryota</taxon>
        <taxon>Fungi</taxon>
        <taxon>Dikarya</taxon>
        <taxon>Basidiomycota</taxon>
        <taxon>Agaricomycotina</taxon>
        <taxon>Agaricomycetes</taxon>
        <taxon>Agaricomycetidae</taxon>
        <taxon>Agaricales</taxon>
        <taxon>Marasmiineae</taxon>
        <taxon>Physalacriaceae</taxon>
        <taxon>Armillaria</taxon>
    </lineage>
</organism>
<dbReference type="EMBL" id="FUEG01000007">
    <property type="protein sequence ID" value="SJL06624.1"/>
    <property type="molecule type" value="Genomic_DNA"/>
</dbReference>
<reference evidence="3" key="1">
    <citation type="journal article" date="2017" name="Nat. Ecol. Evol.">
        <title>Genome expansion and lineage-specific genetic innovations in the forest pathogenic fungi Armillaria.</title>
        <authorList>
            <person name="Sipos G."/>
            <person name="Prasanna A.N."/>
            <person name="Walter M.C."/>
            <person name="O'Connor E."/>
            <person name="Balint B."/>
            <person name="Krizsan K."/>
            <person name="Kiss B."/>
            <person name="Hess J."/>
            <person name="Varga T."/>
            <person name="Slot J."/>
            <person name="Riley R."/>
            <person name="Boka B."/>
            <person name="Rigling D."/>
            <person name="Barry K."/>
            <person name="Lee J."/>
            <person name="Mihaltcheva S."/>
            <person name="LaButti K."/>
            <person name="Lipzen A."/>
            <person name="Waldron R."/>
            <person name="Moloney N.M."/>
            <person name="Sperisen C."/>
            <person name="Kredics L."/>
            <person name="Vagvoelgyi C."/>
            <person name="Patrignani A."/>
            <person name="Fitzpatrick D."/>
            <person name="Nagy I."/>
            <person name="Doyle S."/>
            <person name="Anderson J.B."/>
            <person name="Grigoriev I.V."/>
            <person name="Gueldener U."/>
            <person name="Muensterkoetter M."/>
            <person name="Nagy L.G."/>
        </authorList>
    </citation>
    <scope>NUCLEOTIDE SEQUENCE [LARGE SCALE GENOMIC DNA]</scope>
    <source>
        <strain evidence="3">C18/9</strain>
    </source>
</reference>
<feature type="compositionally biased region" description="Acidic residues" evidence="1">
    <location>
        <begin position="428"/>
        <end position="443"/>
    </location>
</feature>
<dbReference type="AlphaFoldDB" id="A0A284RD00"/>
<feature type="region of interest" description="Disordered" evidence="1">
    <location>
        <begin position="287"/>
        <end position="334"/>
    </location>
</feature>
<protein>
    <submittedName>
        <fullName evidence="2">Uncharacterized protein</fullName>
    </submittedName>
</protein>
<evidence type="ECO:0000256" key="1">
    <source>
        <dbReference type="SAM" id="MobiDB-lite"/>
    </source>
</evidence>
<name>A0A284RD00_ARMOS</name>
<gene>
    <name evidence="2" type="ORF">ARMOST_09966</name>
</gene>
<sequence>MSASDTDTISLQDFAQLTDKTIISDYVAAYNIPNDVAFSSGALDSYDLPAITARLFPAESNPAPILLLANHNWVPQPDGEFKLERYSAAEEFPGPPDDEIAEEAVPTLNHYPPDGVRVDSSVDIVDGARKLEDGRLEVKAALEKLTASVSEATLLYTQANLALDEEREKTASLMALVSNICGQGFADAILMYVERLESDGGDEGNDDESSNQRKNNFIQKELQPSPWRAAVNKAQFGDPKWLSNVKAASDALREDASAILMPPPKYVVRSVVTVAIIVNSFLPYRTADDEDEDDAFPPSRPTATFPRKRSRSPEDEDASTSPKRVKTGSDAESRVQALVESSFAAAMRGMEADLKRRSTEGHSRVDLSNSHGDERQKEPNTGTSDALQQSSPSSQPSEQAPEDQQMSPPSEAPNLIAPPQQASGSSDPDPENSDSDSDPDSSSESDSPLISWNGVFGAISNGISAAMARYTNPPAAPLAEESISARRPTRPPTPPRPPTIYRPHQPRVVIQEPGRRRLSRHNAQIMHTSRKTERRLVHFGLGTPDDPHIVEGDDFLDMESFYENDPLSTLTRFSGTKTVGYLSDKDTRYEHIWDTDLRDVDVQEYCERHLLEPIPWQK</sequence>
<feature type="compositionally biased region" description="Basic and acidic residues" evidence="1">
    <location>
        <begin position="354"/>
        <end position="378"/>
    </location>
</feature>
<feature type="region of interest" description="Disordered" evidence="1">
    <location>
        <begin position="479"/>
        <end position="504"/>
    </location>
</feature>
<dbReference type="OrthoDB" id="2999947at2759"/>
<feature type="region of interest" description="Disordered" evidence="1">
    <location>
        <begin position="354"/>
        <end position="449"/>
    </location>
</feature>
<proteinExistence type="predicted"/>
<dbReference type="OMA" id="DSPLISW"/>
<evidence type="ECO:0000313" key="3">
    <source>
        <dbReference type="Proteomes" id="UP000219338"/>
    </source>
</evidence>
<accession>A0A284RD00</accession>
<keyword evidence="3" id="KW-1185">Reference proteome</keyword>
<evidence type="ECO:0000313" key="2">
    <source>
        <dbReference type="EMBL" id="SJL06624.1"/>
    </source>
</evidence>
<feature type="compositionally biased region" description="Low complexity" evidence="1">
    <location>
        <begin position="384"/>
        <end position="405"/>
    </location>
</feature>
<feature type="compositionally biased region" description="Pro residues" evidence="1">
    <location>
        <begin position="490"/>
        <end position="500"/>
    </location>
</feature>